<dbReference type="InterPro" id="IPR008320">
    <property type="entry name" value="UCP032025"/>
</dbReference>
<gene>
    <name evidence="2" type="ORF">HUK65_06475</name>
</gene>
<evidence type="ECO:0000313" key="3">
    <source>
        <dbReference type="Proteomes" id="UP000529417"/>
    </source>
</evidence>
<name>A0A7Z0HYH2_9RHOB</name>
<protein>
    <submittedName>
        <fullName evidence="2">DUF1489 domain-containing protein</fullName>
    </submittedName>
</protein>
<dbReference type="RefSeq" id="WP_179905341.1">
    <property type="nucleotide sequence ID" value="NZ_JACBXS010000009.1"/>
</dbReference>
<evidence type="ECO:0000256" key="1">
    <source>
        <dbReference type="SAM" id="MobiDB-lite"/>
    </source>
</evidence>
<keyword evidence="3" id="KW-1185">Reference proteome</keyword>
<reference evidence="2 3" key="1">
    <citation type="journal article" date="2000" name="Arch. Microbiol.">
        <title>Rhodobaca bogoriensis gen. nov. and sp. nov., an alkaliphilic purple nonsulfur bacterium from African Rift Valley soda lakes.</title>
        <authorList>
            <person name="Milford A.D."/>
            <person name="Achenbach L.A."/>
            <person name="Jung D.O."/>
            <person name="Madigan M.T."/>
        </authorList>
    </citation>
    <scope>NUCLEOTIDE SEQUENCE [LARGE SCALE GENOMIC DNA]</scope>
    <source>
        <strain evidence="2 3">2376</strain>
    </source>
</reference>
<dbReference type="PIRSF" id="PIRSF032025">
    <property type="entry name" value="UCP032025"/>
    <property type="match status" value="1"/>
</dbReference>
<proteinExistence type="predicted"/>
<evidence type="ECO:0000313" key="2">
    <source>
        <dbReference type="EMBL" id="NYS24633.1"/>
    </source>
</evidence>
<dbReference type="Pfam" id="PF07370">
    <property type="entry name" value="DUF1489"/>
    <property type="match status" value="1"/>
</dbReference>
<sequence>MAGQLHLIKLCVGAESVEDLITWQGTRRALGADGLPVHVTRMWPKRAEELLAGGSLYWVIKGAVQARQRLVRLDEWIGADGVRRCAIVLDPAIIRTRAALRRPFQGWRYLPAAEAPADLPSPRKGDDTLPPELDAALSDLGLR</sequence>
<dbReference type="Proteomes" id="UP000529417">
    <property type="component" value="Unassembled WGS sequence"/>
</dbReference>
<dbReference type="EMBL" id="JACBXS010000009">
    <property type="protein sequence ID" value="NYS24633.1"/>
    <property type="molecule type" value="Genomic_DNA"/>
</dbReference>
<organism evidence="2 3">
    <name type="scientific">Rhabdonatronobacter sediminivivens</name>
    <dbReference type="NCBI Taxonomy" id="2743469"/>
    <lineage>
        <taxon>Bacteria</taxon>
        <taxon>Pseudomonadati</taxon>
        <taxon>Pseudomonadota</taxon>
        <taxon>Alphaproteobacteria</taxon>
        <taxon>Rhodobacterales</taxon>
        <taxon>Paracoccaceae</taxon>
        <taxon>Rhabdonatronobacter</taxon>
    </lineage>
</organism>
<dbReference type="AlphaFoldDB" id="A0A7Z0HYH2"/>
<comment type="caution">
    <text evidence="2">The sequence shown here is derived from an EMBL/GenBank/DDBJ whole genome shotgun (WGS) entry which is preliminary data.</text>
</comment>
<feature type="region of interest" description="Disordered" evidence="1">
    <location>
        <begin position="118"/>
        <end position="143"/>
    </location>
</feature>
<accession>A0A7Z0HYH2</accession>